<dbReference type="Proteomes" id="UP000036681">
    <property type="component" value="Unplaced"/>
</dbReference>
<proteinExistence type="predicted"/>
<dbReference type="WBParaSite" id="ALUE_0002165601-mRNA-1">
    <property type="protein sequence ID" value="ALUE_0002165601-mRNA-1"/>
    <property type="gene ID" value="ALUE_0002165601"/>
</dbReference>
<sequence>MGIRFKIGVARAVYDNEAEWPDELAFERGEILRVLDERPFSFCIKINRRR</sequence>
<organism evidence="3 4">
    <name type="scientific">Ascaris lumbricoides</name>
    <name type="common">Giant roundworm</name>
    <dbReference type="NCBI Taxonomy" id="6252"/>
    <lineage>
        <taxon>Eukaryota</taxon>
        <taxon>Metazoa</taxon>
        <taxon>Ecdysozoa</taxon>
        <taxon>Nematoda</taxon>
        <taxon>Chromadorea</taxon>
        <taxon>Rhabditida</taxon>
        <taxon>Spirurina</taxon>
        <taxon>Ascaridomorpha</taxon>
        <taxon>Ascaridoidea</taxon>
        <taxon>Ascarididae</taxon>
        <taxon>Ascaris</taxon>
    </lineage>
</organism>
<evidence type="ECO:0000256" key="1">
    <source>
        <dbReference type="ARBA" id="ARBA00022443"/>
    </source>
</evidence>
<dbReference type="SUPFAM" id="SSF50044">
    <property type="entry name" value="SH3-domain"/>
    <property type="match status" value="1"/>
</dbReference>
<keyword evidence="1" id="KW-0728">SH3 domain</keyword>
<evidence type="ECO:0000313" key="3">
    <source>
        <dbReference type="Proteomes" id="UP000036681"/>
    </source>
</evidence>
<accession>A0A0M3ISC8</accession>
<dbReference type="InterPro" id="IPR001452">
    <property type="entry name" value="SH3_domain"/>
</dbReference>
<dbReference type="InterPro" id="IPR036028">
    <property type="entry name" value="SH3-like_dom_sf"/>
</dbReference>
<dbReference type="AlphaFoldDB" id="A0A0M3ISC8"/>
<protein>
    <submittedName>
        <fullName evidence="4">SH3 domain-containing protein</fullName>
    </submittedName>
</protein>
<feature type="domain" description="SH3" evidence="2">
    <location>
        <begin position="11"/>
        <end position="37"/>
    </location>
</feature>
<dbReference type="Gene3D" id="2.30.30.40">
    <property type="entry name" value="SH3 Domains"/>
    <property type="match status" value="1"/>
</dbReference>
<evidence type="ECO:0000313" key="4">
    <source>
        <dbReference type="WBParaSite" id="ALUE_0002165601-mRNA-1"/>
    </source>
</evidence>
<dbReference type="Pfam" id="PF00018">
    <property type="entry name" value="SH3_1"/>
    <property type="match status" value="1"/>
</dbReference>
<name>A0A0M3ISC8_ASCLU</name>
<keyword evidence="3" id="KW-1185">Reference proteome</keyword>
<reference evidence="4" key="1">
    <citation type="submission" date="2017-02" db="UniProtKB">
        <authorList>
            <consortium name="WormBaseParasite"/>
        </authorList>
    </citation>
    <scope>IDENTIFICATION</scope>
</reference>
<evidence type="ECO:0000259" key="2">
    <source>
        <dbReference type="Pfam" id="PF00018"/>
    </source>
</evidence>